<proteinExistence type="predicted"/>
<name>A0A009HW52_ACIB9</name>
<protein>
    <submittedName>
        <fullName evidence="1">Uncharacterized protein</fullName>
    </submittedName>
</protein>
<dbReference type="AlphaFoldDB" id="A0A009HW52"/>
<dbReference type="PATRIC" id="fig|1310613.3.peg.595"/>
<gene>
    <name evidence="1" type="ORF">J512_0621</name>
</gene>
<organism evidence="1 2">
    <name type="scientific">Acinetobacter baumannii (strain 1295743)</name>
    <dbReference type="NCBI Taxonomy" id="1310613"/>
    <lineage>
        <taxon>Bacteria</taxon>
        <taxon>Pseudomonadati</taxon>
        <taxon>Pseudomonadota</taxon>
        <taxon>Gammaproteobacteria</taxon>
        <taxon>Moraxellales</taxon>
        <taxon>Moraxellaceae</taxon>
        <taxon>Acinetobacter</taxon>
        <taxon>Acinetobacter calcoaceticus/baumannii complex</taxon>
    </lineage>
</organism>
<evidence type="ECO:0000313" key="1">
    <source>
        <dbReference type="EMBL" id="EXB07235.1"/>
    </source>
</evidence>
<reference evidence="1 2" key="1">
    <citation type="submission" date="2014-02" db="EMBL/GenBank/DDBJ databases">
        <title>Comparative genomics and transcriptomics to identify genetic mechanisms underlying the emergence of carbapenem resistant Acinetobacter baumannii (CRAb).</title>
        <authorList>
            <person name="Harris A.D."/>
            <person name="Johnson K.J."/>
            <person name="George J."/>
            <person name="Shefchek K."/>
            <person name="Daugherty S.C."/>
            <person name="Parankush S."/>
            <person name="Sadzewicz L."/>
            <person name="Tallon L."/>
            <person name="Sengamalay N."/>
            <person name="Hazen T.H."/>
            <person name="Rasko D.A."/>
        </authorList>
    </citation>
    <scope>NUCLEOTIDE SEQUENCE [LARGE SCALE GENOMIC DNA]</scope>
    <source>
        <strain evidence="1 2">1295743</strain>
    </source>
</reference>
<dbReference type="EMBL" id="JEWH01000004">
    <property type="protein sequence ID" value="EXB07235.1"/>
    <property type="molecule type" value="Genomic_DNA"/>
</dbReference>
<accession>A0A009HW52</accession>
<dbReference type="RefSeq" id="WP_001279874.1">
    <property type="nucleotide sequence ID" value="NZ_JEWH01000004.1"/>
</dbReference>
<dbReference type="Proteomes" id="UP000020595">
    <property type="component" value="Unassembled WGS sequence"/>
</dbReference>
<comment type="caution">
    <text evidence="1">The sequence shown here is derived from an EMBL/GenBank/DDBJ whole genome shotgun (WGS) entry which is preliminary data.</text>
</comment>
<sequence>MSDIETVGWTADKRFFILKINMETSLTTDDCEVLAGLFVEKYSLEFSGCQFHGKLAVICGDKVYVNPWALDQEASVDEPVEELSFSEFQTLLNN</sequence>
<evidence type="ECO:0000313" key="2">
    <source>
        <dbReference type="Proteomes" id="UP000020595"/>
    </source>
</evidence>